<keyword evidence="4" id="KW-1185">Reference proteome</keyword>
<evidence type="ECO:0000259" key="2">
    <source>
        <dbReference type="PROSITE" id="PS51762"/>
    </source>
</evidence>
<comment type="caution">
    <text evidence="3">The sequence shown here is derived from an EMBL/GenBank/DDBJ whole genome shotgun (WGS) entry which is preliminary data.</text>
</comment>
<dbReference type="InterPro" id="IPR000757">
    <property type="entry name" value="Beta-glucanase-like"/>
</dbReference>
<dbReference type="PROSITE" id="PS51762">
    <property type="entry name" value="GH16_2"/>
    <property type="match status" value="1"/>
</dbReference>
<dbReference type="Pfam" id="PF00722">
    <property type="entry name" value="Glyco_hydro_16"/>
    <property type="match status" value="1"/>
</dbReference>
<dbReference type="GO" id="GO:0004553">
    <property type="term" value="F:hydrolase activity, hydrolyzing O-glycosyl compounds"/>
    <property type="evidence" value="ECO:0007669"/>
    <property type="project" value="InterPro"/>
</dbReference>
<evidence type="ECO:0000313" key="4">
    <source>
        <dbReference type="Proteomes" id="UP000325255"/>
    </source>
</evidence>
<dbReference type="SUPFAM" id="SSF49899">
    <property type="entry name" value="Concanavalin A-like lectins/glucanases"/>
    <property type="match status" value="1"/>
</dbReference>
<dbReference type="InterPro" id="IPR013320">
    <property type="entry name" value="ConA-like_dom_sf"/>
</dbReference>
<dbReference type="EMBL" id="VWPK01000019">
    <property type="protein sequence ID" value="KAA5611630.1"/>
    <property type="molecule type" value="Genomic_DNA"/>
</dbReference>
<reference evidence="3 4" key="1">
    <citation type="submission" date="2019-09" db="EMBL/GenBank/DDBJ databases">
        <title>Genome sequence of Rhodovastum atsumiense, a diverse member of the Acetobacteraceae family of non-sulfur purple photosynthetic bacteria.</title>
        <authorList>
            <person name="Meyer T."/>
            <person name="Kyndt J."/>
        </authorList>
    </citation>
    <scope>NUCLEOTIDE SEQUENCE [LARGE SCALE GENOMIC DNA]</scope>
    <source>
        <strain evidence="3 4">DSM 21279</strain>
    </source>
</reference>
<proteinExistence type="inferred from homology"/>
<dbReference type="Gene3D" id="2.60.120.200">
    <property type="match status" value="1"/>
</dbReference>
<feature type="domain" description="GH16" evidence="2">
    <location>
        <begin position="1"/>
        <end position="186"/>
    </location>
</feature>
<name>A0A5M6ITJ0_9PROT</name>
<dbReference type="Proteomes" id="UP000325255">
    <property type="component" value="Unassembled WGS sequence"/>
</dbReference>
<keyword evidence="3" id="KW-0378">Hydrolase</keyword>
<protein>
    <submittedName>
        <fullName evidence="3">Family 16 glycosylhydrolase</fullName>
    </submittedName>
</protein>
<dbReference type="GO" id="GO:0005975">
    <property type="term" value="P:carbohydrate metabolic process"/>
    <property type="evidence" value="ECO:0007669"/>
    <property type="project" value="InterPro"/>
</dbReference>
<comment type="similarity">
    <text evidence="1">Belongs to the glycosyl hydrolase 16 family.</text>
</comment>
<organism evidence="3 4">
    <name type="scientific">Rhodovastum atsumiense</name>
    <dbReference type="NCBI Taxonomy" id="504468"/>
    <lineage>
        <taxon>Bacteria</taxon>
        <taxon>Pseudomonadati</taxon>
        <taxon>Pseudomonadota</taxon>
        <taxon>Alphaproteobacteria</taxon>
        <taxon>Acetobacterales</taxon>
        <taxon>Acetobacteraceae</taxon>
        <taxon>Rhodovastum</taxon>
    </lineage>
</organism>
<gene>
    <name evidence="3" type="ORF">F1189_13805</name>
</gene>
<dbReference type="OrthoDB" id="7253543at2"/>
<accession>A0A5M6ITJ0</accession>
<dbReference type="AlphaFoldDB" id="A0A5M6ITJ0"/>
<evidence type="ECO:0000256" key="1">
    <source>
        <dbReference type="ARBA" id="ARBA00006865"/>
    </source>
</evidence>
<sequence>MFETFSTGVGQLNHTWGTIDSSVPGQITLRGDSGVMEWPLGRSTGHGYGTYTVTAKITSNGEPGAAIVLWPADDVWPGGELDMAETAADGSSRLYGTVHWRKDDGGNGFQSTFYDGIDPNAVHTFVLTWAPGRVSYSVDGKDMGSVTTRIGADAANGGVNVTIGALNNNPNTSITLYDVSYTPLASVPAPPPTPPPATGGIVPDATGTARGTAGADVFVATGKLTLINGFDPARDVLAVPVNPTTVRAYADWDFASPEGASWGMRVTWDGGSAFLRWGSRFDPAKNAVRAGTAPPPAPVPAPAPGRITPDATGTARGTAGADVFATLPRAVTLINGFDTSKDMLALPPGVASSAARIFADWDRSSPEGAAWGVRVAWGDGSAFLRWGYGLDARSLISG</sequence>
<evidence type="ECO:0000313" key="3">
    <source>
        <dbReference type="EMBL" id="KAA5611630.1"/>
    </source>
</evidence>